<dbReference type="AlphaFoldDB" id="A0A0G1MFE8"/>
<dbReference type="Proteomes" id="UP000033999">
    <property type="component" value="Unassembled WGS sequence"/>
</dbReference>
<reference evidence="1 2" key="1">
    <citation type="journal article" date="2015" name="Nature">
        <title>rRNA introns, odd ribosomes, and small enigmatic genomes across a large radiation of phyla.</title>
        <authorList>
            <person name="Brown C.T."/>
            <person name="Hug L.A."/>
            <person name="Thomas B.C."/>
            <person name="Sharon I."/>
            <person name="Castelle C.J."/>
            <person name="Singh A."/>
            <person name="Wilkins M.J."/>
            <person name="Williams K.H."/>
            <person name="Banfield J.F."/>
        </authorList>
    </citation>
    <scope>NUCLEOTIDE SEQUENCE [LARGE SCALE GENOMIC DNA]</scope>
</reference>
<organism evidence="1 2">
    <name type="scientific">Candidatus Magasanikbacteria bacterium GW2011_GWA2_45_39</name>
    <dbReference type="NCBI Taxonomy" id="1619041"/>
    <lineage>
        <taxon>Bacteria</taxon>
        <taxon>Candidatus Magasanikiibacteriota</taxon>
    </lineage>
</organism>
<dbReference type="InterPro" id="IPR036390">
    <property type="entry name" value="WH_DNA-bd_sf"/>
</dbReference>
<dbReference type="SUPFAM" id="SSF55874">
    <property type="entry name" value="ATPase domain of HSP90 chaperone/DNA topoisomerase II/histidine kinase"/>
    <property type="match status" value="1"/>
</dbReference>
<dbReference type="SUPFAM" id="SSF46785">
    <property type="entry name" value="Winged helix' DNA-binding domain"/>
    <property type="match status" value="1"/>
</dbReference>
<accession>A0A0G1MFE8</accession>
<dbReference type="Gene3D" id="1.10.10.10">
    <property type="entry name" value="Winged helix-like DNA-binding domain superfamily/Winged helix DNA-binding domain"/>
    <property type="match status" value="1"/>
</dbReference>
<dbReference type="InterPro" id="IPR036388">
    <property type="entry name" value="WH-like_DNA-bd_sf"/>
</dbReference>
<protein>
    <recommendedName>
        <fullName evidence="3">Histidine kinase/HSP90-like ATPase domain-containing protein</fullName>
    </recommendedName>
</protein>
<evidence type="ECO:0000313" key="1">
    <source>
        <dbReference type="EMBL" id="KKU07061.1"/>
    </source>
</evidence>
<evidence type="ECO:0000313" key="2">
    <source>
        <dbReference type="Proteomes" id="UP000033999"/>
    </source>
</evidence>
<comment type="caution">
    <text evidence="1">The sequence shown here is derived from an EMBL/GenBank/DDBJ whole genome shotgun (WGS) entry which is preliminary data.</text>
</comment>
<sequence length="255" mass="28754">MKSDTKLKILAIIKQNDSVRVHDIISQLELNHTGIFRHLLDLQLSGDIYKIGTPPFVRYFLKTNIMEDSKSEVLQNIWRWAQSGDPHAVTGDQLCPTRDVFQARSARLLPVLQKELNEGLSFLLLAVVDEIGNNSYDHNLGNWIDIAGAVLAHDETNRIIILSDRGQGVRKTISKVRANLKNDEDALQVVFTEIISGRAPEQRGNGLKFVKKVIEENNLMLTYFSGSGICEIVNRKMEIKHHTNSIPGMLAVIKY</sequence>
<dbReference type="InterPro" id="IPR036890">
    <property type="entry name" value="HATPase_C_sf"/>
</dbReference>
<evidence type="ECO:0008006" key="3">
    <source>
        <dbReference type="Google" id="ProtNLM"/>
    </source>
</evidence>
<dbReference type="EMBL" id="LCKX01000016">
    <property type="protein sequence ID" value="KKU07061.1"/>
    <property type="molecule type" value="Genomic_DNA"/>
</dbReference>
<proteinExistence type="predicted"/>
<name>A0A0G1MFE8_9BACT</name>
<gene>
    <name evidence="1" type="ORF">UX10_C0016G0016</name>
</gene>